<evidence type="ECO:0000313" key="1">
    <source>
        <dbReference type="EMBL" id="CAH9111318.1"/>
    </source>
</evidence>
<name>A0A9P0ZT54_CUSEU</name>
<keyword evidence="2" id="KW-1185">Reference proteome</keyword>
<accession>A0A9P0ZT54</accession>
<organism evidence="1 2">
    <name type="scientific">Cuscuta europaea</name>
    <name type="common">European dodder</name>
    <dbReference type="NCBI Taxonomy" id="41803"/>
    <lineage>
        <taxon>Eukaryota</taxon>
        <taxon>Viridiplantae</taxon>
        <taxon>Streptophyta</taxon>
        <taxon>Embryophyta</taxon>
        <taxon>Tracheophyta</taxon>
        <taxon>Spermatophyta</taxon>
        <taxon>Magnoliopsida</taxon>
        <taxon>eudicotyledons</taxon>
        <taxon>Gunneridae</taxon>
        <taxon>Pentapetalae</taxon>
        <taxon>asterids</taxon>
        <taxon>lamiids</taxon>
        <taxon>Solanales</taxon>
        <taxon>Convolvulaceae</taxon>
        <taxon>Cuscuteae</taxon>
        <taxon>Cuscuta</taxon>
        <taxon>Cuscuta subgen. Cuscuta</taxon>
    </lineage>
</organism>
<proteinExistence type="predicted"/>
<reference evidence="1" key="1">
    <citation type="submission" date="2022-07" db="EMBL/GenBank/DDBJ databases">
        <authorList>
            <person name="Macas J."/>
            <person name="Novak P."/>
            <person name="Neumann P."/>
        </authorList>
    </citation>
    <scope>NUCLEOTIDE SEQUENCE</scope>
</reference>
<evidence type="ECO:0000313" key="2">
    <source>
        <dbReference type="Proteomes" id="UP001152484"/>
    </source>
</evidence>
<dbReference type="OrthoDB" id="1303620at2759"/>
<dbReference type="Proteomes" id="UP001152484">
    <property type="component" value="Unassembled WGS sequence"/>
</dbReference>
<protein>
    <submittedName>
        <fullName evidence="1">Uncharacterized protein</fullName>
    </submittedName>
</protein>
<comment type="caution">
    <text evidence="1">The sequence shown here is derived from an EMBL/GenBank/DDBJ whole genome shotgun (WGS) entry which is preliminary data.</text>
</comment>
<gene>
    <name evidence="1" type="ORF">CEURO_LOCUS19183</name>
</gene>
<dbReference type="AlphaFoldDB" id="A0A9P0ZT54"/>
<sequence>MLCASTSEGSKHGPDVVLGCSFGHPAEIILCLTEELAQITIIVSEYQLGAFSTLTSEGFPILDALAVVVRSLHNCRLFGYYGGIQKITALMKATVVQLKTIHC</sequence>
<dbReference type="EMBL" id="CAMAPE010000054">
    <property type="protein sequence ID" value="CAH9111318.1"/>
    <property type="molecule type" value="Genomic_DNA"/>
</dbReference>